<feature type="transmembrane region" description="Helical" evidence="1">
    <location>
        <begin position="172"/>
        <end position="191"/>
    </location>
</feature>
<dbReference type="Pfam" id="PF00563">
    <property type="entry name" value="EAL"/>
    <property type="match status" value="1"/>
</dbReference>
<dbReference type="CDD" id="cd01948">
    <property type="entry name" value="EAL"/>
    <property type="match status" value="1"/>
</dbReference>
<dbReference type="InterPro" id="IPR001633">
    <property type="entry name" value="EAL_dom"/>
</dbReference>
<dbReference type="RefSeq" id="WP_106514463.1">
    <property type="nucleotide sequence ID" value="NZ_PXYI01000006.1"/>
</dbReference>
<dbReference type="Gene3D" id="3.20.20.450">
    <property type="entry name" value="EAL domain"/>
    <property type="match status" value="1"/>
</dbReference>
<evidence type="ECO:0000313" key="4">
    <source>
        <dbReference type="EMBL" id="PSJ38393.1"/>
    </source>
</evidence>
<dbReference type="CDD" id="cd01949">
    <property type="entry name" value="GGDEF"/>
    <property type="match status" value="1"/>
</dbReference>
<dbReference type="PROSITE" id="PS50883">
    <property type="entry name" value="EAL"/>
    <property type="match status" value="1"/>
</dbReference>
<feature type="transmembrane region" description="Helical" evidence="1">
    <location>
        <begin position="94"/>
        <end position="115"/>
    </location>
</feature>
<dbReference type="InterPro" id="IPR035919">
    <property type="entry name" value="EAL_sf"/>
</dbReference>
<dbReference type="InterPro" id="IPR029787">
    <property type="entry name" value="Nucleotide_cyclase"/>
</dbReference>
<dbReference type="Proteomes" id="UP000241167">
    <property type="component" value="Unassembled WGS sequence"/>
</dbReference>
<comment type="caution">
    <text evidence="4">The sequence shown here is derived from an EMBL/GenBank/DDBJ whole genome shotgun (WGS) entry which is preliminary data.</text>
</comment>
<evidence type="ECO:0000313" key="5">
    <source>
        <dbReference type="Proteomes" id="UP000241167"/>
    </source>
</evidence>
<dbReference type="PANTHER" id="PTHR44757">
    <property type="entry name" value="DIGUANYLATE CYCLASE DGCP"/>
    <property type="match status" value="1"/>
</dbReference>
<dbReference type="SUPFAM" id="SSF55073">
    <property type="entry name" value="Nucleotide cyclase"/>
    <property type="match status" value="1"/>
</dbReference>
<sequence length="660" mass="71424">MIGKLREIGKIDRTVANEVRRALVDTLYTSSTSLGTGAVGGAAVAAAIAFDTGDPWLRAIAVAVPLTGALRMIHTVFLHPKQTDGAAQSARSEVVYEFGAFAYALLLGIMAFTTLMRSDDALHHLLAAVTTSGYAAGICGRNAGRPAIAIGQLTLASGPLAIGLFACGDPLRIVLGIVIVVFMIGMIDITLQTYSAVLKAMTATQEQKRLTARFERLARFDTMTGLENRGAFQERLEIELADAIATGDKLAVLWVDLDKFKDINDSLGHPTGDRVLCTMARHLSSIAEGRGAVARFGGDEFVMLARGRSTRFVQDLAKEVMRSLSVPMSIDGVSLQVTGSVGGAIGPDHGTDADVLLQHADMALYHAKENGRNDFYLFEESMEHQFMELRNLEAALRGAIEREELEVHYQPIINLKSGKVTCCEALLRWTHPELGPISPAKFIPIAESTGLITPISHWVLAQACEAAAQWPGDVSVAVNMSPALLKDIHLSHMILSALYTTGLPAERLELEVTESVLLEDNVQANSVIREFQKIGLKLSIDDFGTGYSSLAYLKRYRFDKIKIDTSFIADVTRSKEARAIINALVGLADELDMEIVAEGIETETQLGYVMGARCTAAQGFYIGRPAPGDAILRRLTAQAQGQTWLREDLSSPNEALLRIA</sequence>
<feature type="transmembrane region" description="Helical" evidence="1">
    <location>
        <begin position="27"/>
        <end position="50"/>
    </location>
</feature>
<feature type="transmembrane region" description="Helical" evidence="1">
    <location>
        <begin position="147"/>
        <end position="166"/>
    </location>
</feature>
<dbReference type="InterPro" id="IPR000160">
    <property type="entry name" value="GGDEF_dom"/>
</dbReference>
<dbReference type="Gene3D" id="3.30.70.270">
    <property type="match status" value="1"/>
</dbReference>
<gene>
    <name evidence="4" type="ORF">C7I55_18275</name>
</gene>
<keyword evidence="5" id="KW-1185">Reference proteome</keyword>
<dbReference type="Pfam" id="PF00990">
    <property type="entry name" value="GGDEF"/>
    <property type="match status" value="1"/>
</dbReference>
<proteinExistence type="predicted"/>
<feature type="transmembrane region" description="Helical" evidence="1">
    <location>
        <begin position="56"/>
        <end position="73"/>
    </location>
</feature>
<name>A0A2P7QKC4_9SPHN</name>
<evidence type="ECO:0000256" key="1">
    <source>
        <dbReference type="SAM" id="Phobius"/>
    </source>
</evidence>
<dbReference type="NCBIfam" id="TIGR00254">
    <property type="entry name" value="GGDEF"/>
    <property type="match status" value="1"/>
</dbReference>
<dbReference type="InterPro" id="IPR052155">
    <property type="entry name" value="Biofilm_reg_signaling"/>
</dbReference>
<feature type="domain" description="EAL" evidence="2">
    <location>
        <begin position="389"/>
        <end position="639"/>
    </location>
</feature>
<dbReference type="PROSITE" id="PS50887">
    <property type="entry name" value="GGDEF"/>
    <property type="match status" value="1"/>
</dbReference>
<dbReference type="SMART" id="SM00267">
    <property type="entry name" value="GGDEF"/>
    <property type="match status" value="1"/>
</dbReference>
<keyword evidence="1" id="KW-0472">Membrane</keyword>
<organism evidence="4 5">
    <name type="scientific">Allosphingosinicella deserti</name>
    <dbReference type="NCBI Taxonomy" id="2116704"/>
    <lineage>
        <taxon>Bacteria</taxon>
        <taxon>Pseudomonadati</taxon>
        <taxon>Pseudomonadota</taxon>
        <taxon>Alphaproteobacteria</taxon>
        <taxon>Sphingomonadales</taxon>
        <taxon>Sphingomonadaceae</taxon>
        <taxon>Allosphingosinicella</taxon>
    </lineage>
</organism>
<dbReference type="InterPro" id="IPR043128">
    <property type="entry name" value="Rev_trsase/Diguanyl_cyclase"/>
</dbReference>
<keyword evidence="1" id="KW-1133">Transmembrane helix</keyword>
<dbReference type="AlphaFoldDB" id="A0A2P7QKC4"/>
<dbReference type="SMART" id="SM00052">
    <property type="entry name" value="EAL"/>
    <property type="match status" value="1"/>
</dbReference>
<evidence type="ECO:0000259" key="3">
    <source>
        <dbReference type="PROSITE" id="PS50887"/>
    </source>
</evidence>
<dbReference type="SUPFAM" id="SSF141868">
    <property type="entry name" value="EAL domain-like"/>
    <property type="match status" value="1"/>
</dbReference>
<feature type="domain" description="GGDEF" evidence="3">
    <location>
        <begin position="248"/>
        <end position="380"/>
    </location>
</feature>
<keyword evidence="1" id="KW-0812">Transmembrane</keyword>
<reference evidence="4 5" key="1">
    <citation type="submission" date="2018-03" db="EMBL/GenBank/DDBJ databases">
        <title>The draft genome of Sphingosinicella sp. GL-C-18.</title>
        <authorList>
            <person name="Liu L."/>
            <person name="Li L."/>
            <person name="Liang L."/>
            <person name="Zhang X."/>
            <person name="Wang T."/>
        </authorList>
    </citation>
    <scope>NUCLEOTIDE SEQUENCE [LARGE SCALE GENOMIC DNA]</scope>
    <source>
        <strain evidence="4 5">GL-C-18</strain>
    </source>
</reference>
<evidence type="ECO:0000259" key="2">
    <source>
        <dbReference type="PROSITE" id="PS50883"/>
    </source>
</evidence>
<dbReference type="EMBL" id="PXYI01000006">
    <property type="protein sequence ID" value="PSJ38393.1"/>
    <property type="molecule type" value="Genomic_DNA"/>
</dbReference>
<dbReference type="PANTHER" id="PTHR44757:SF2">
    <property type="entry name" value="BIOFILM ARCHITECTURE MAINTENANCE PROTEIN MBAA"/>
    <property type="match status" value="1"/>
</dbReference>
<accession>A0A2P7QKC4</accession>
<protein>
    <submittedName>
        <fullName evidence="4">GGDEF-domain containing protein</fullName>
    </submittedName>
</protein>